<organism evidence="1 2">
    <name type="scientific">Marilutibacter penaei</name>
    <dbReference type="NCBI Taxonomy" id="2759900"/>
    <lineage>
        <taxon>Bacteria</taxon>
        <taxon>Pseudomonadati</taxon>
        <taxon>Pseudomonadota</taxon>
        <taxon>Gammaproteobacteria</taxon>
        <taxon>Lysobacterales</taxon>
        <taxon>Lysobacteraceae</taxon>
        <taxon>Marilutibacter</taxon>
    </lineage>
</organism>
<comment type="caution">
    <text evidence="1">The sequence shown here is derived from an EMBL/GenBank/DDBJ whole genome shotgun (WGS) entry which is preliminary data.</text>
</comment>
<dbReference type="InterPro" id="IPR018724">
    <property type="entry name" value="2OG-Fe_dioxygenase"/>
</dbReference>
<dbReference type="EMBL" id="JACHTE010000001">
    <property type="protein sequence ID" value="MBB1087221.1"/>
    <property type="molecule type" value="Genomic_DNA"/>
</dbReference>
<proteinExistence type="predicted"/>
<reference evidence="1 2" key="1">
    <citation type="submission" date="2020-07" db="EMBL/GenBank/DDBJ databases">
        <authorList>
            <person name="Xu S."/>
            <person name="Li A."/>
        </authorList>
    </citation>
    <scope>NUCLEOTIDE SEQUENCE [LARGE SCALE GENOMIC DNA]</scope>
    <source>
        <strain evidence="1 2">SG-8</strain>
    </source>
</reference>
<dbReference type="RefSeq" id="WP_182667997.1">
    <property type="nucleotide sequence ID" value="NZ_JACHTE010000001.1"/>
</dbReference>
<dbReference type="Proteomes" id="UP000552587">
    <property type="component" value="Unassembled WGS sequence"/>
</dbReference>
<dbReference type="Gene3D" id="2.60.120.620">
    <property type="entry name" value="q2cbj1_9rhob like domain"/>
    <property type="match status" value="1"/>
</dbReference>
<dbReference type="Pfam" id="PF10014">
    <property type="entry name" value="2OG-Fe_Oxy_2"/>
    <property type="match status" value="1"/>
</dbReference>
<gene>
    <name evidence="1" type="ORF">H4F99_01825</name>
</gene>
<evidence type="ECO:0000313" key="1">
    <source>
        <dbReference type="EMBL" id="MBB1087221.1"/>
    </source>
</evidence>
<dbReference type="AlphaFoldDB" id="A0A7W3U1G4"/>
<name>A0A7W3U1G4_9GAMM</name>
<keyword evidence="1" id="KW-0223">Dioxygenase</keyword>
<sequence length="253" mass="28358">MSLSPPPFLDAVRDRGFCFVEADVMRAWLEDEGSLGDWGPFVDSWNRLEPDRYLAQLGKQRRRRHAVFRLEHGVEGARVQPCPHQPHYQSLAYNTLQGDIERWFEPIEASVAQGESLKAILRHCHALFASLAPGVAAWHAEVHQFRIEAQADVPGQPTPEGMHRDGVDYVLVLMVDRENVARGTTRIHDMQGREVGAFTLARAFDAALVDDARVFHGVTPVEALDPALPSHRDVLVVTLRDADRTPDPGLQPR</sequence>
<accession>A0A7W3U1G4</accession>
<keyword evidence="1" id="KW-0560">Oxidoreductase</keyword>
<keyword evidence="2" id="KW-1185">Reference proteome</keyword>
<protein>
    <submittedName>
        <fullName evidence="1">2OG-Fe dioxygenase family protein</fullName>
    </submittedName>
</protein>
<evidence type="ECO:0000313" key="2">
    <source>
        <dbReference type="Proteomes" id="UP000552587"/>
    </source>
</evidence>
<dbReference type="GO" id="GO:0051213">
    <property type="term" value="F:dioxygenase activity"/>
    <property type="evidence" value="ECO:0007669"/>
    <property type="project" value="UniProtKB-KW"/>
</dbReference>